<dbReference type="Pfam" id="PF04082">
    <property type="entry name" value="Fungal_trans"/>
    <property type="match status" value="1"/>
</dbReference>
<evidence type="ECO:0000256" key="8">
    <source>
        <dbReference type="ARBA" id="ARBA00023242"/>
    </source>
</evidence>
<evidence type="ECO:0000256" key="6">
    <source>
        <dbReference type="ARBA" id="ARBA00023015"/>
    </source>
</evidence>
<dbReference type="InterPro" id="IPR007219">
    <property type="entry name" value="XnlR_reg_dom"/>
</dbReference>
<dbReference type="GO" id="GO:0000978">
    <property type="term" value="F:RNA polymerase II cis-regulatory region sequence-specific DNA binding"/>
    <property type="evidence" value="ECO:0007669"/>
    <property type="project" value="InterPro"/>
</dbReference>
<dbReference type="InterPro" id="IPR051059">
    <property type="entry name" value="VerF-like"/>
</dbReference>
<dbReference type="AlphaFoldDB" id="A0A395GX83"/>
<dbReference type="GO" id="GO:0006351">
    <property type="term" value="P:DNA-templated transcription"/>
    <property type="evidence" value="ECO:0007669"/>
    <property type="project" value="InterPro"/>
</dbReference>
<dbReference type="EMBL" id="KZ824442">
    <property type="protein sequence ID" value="RAL00157.1"/>
    <property type="molecule type" value="Genomic_DNA"/>
</dbReference>
<dbReference type="InterPro" id="IPR013087">
    <property type="entry name" value="Znf_C2H2_type"/>
</dbReference>
<evidence type="ECO:0000256" key="3">
    <source>
        <dbReference type="ARBA" id="ARBA00022737"/>
    </source>
</evidence>
<accession>A0A395GX83</accession>
<protein>
    <recommendedName>
        <fullName evidence="10">C2H2-type domain-containing protein</fullName>
    </recommendedName>
</protein>
<evidence type="ECO:0000256" key="5">
    <source>
        <dbReference type="ARBA" id="ARBA00022833"/>
    </source>
</evidence>
<keyword evidence="4 9" id="KW-0863">Zinc-finger</keyword>
<dbReference type="OrthoDB" id="10018191at2759"/>
<dbReference type="PANTHER" id="PTHR40626:SF11">
    <property type="entry name" value="ZINC FINGER PROTEIN YPR022C"/>
    <property type="match status" value="1"/>
</dbReference>
<dbReference type="PANTHER" id="PTHR40626">
    <property type="entry name" value="MIP31509P"/>
    <property type="match status" value="1"/>
</dbReference>
<dbReference type="PROSITE" id="PS50157">
    <property type="entry name" value="ZINC_FINGER_C2H2_2"/>
    <property type="match status" value="2"/>
</dbReference>
<dbReference type="VEuPathDB" id="FungiDB:BO80DRAFT_476778"/>
<feature type="domain" description="C2H2-type" evidence="10">
    <location>
        <begin position="40"/>
        <end position="67"/>
    </location>
</feature>
<proteinExistence type="predicted"/>
<keyword evidence="12" id="KW-1185">Reference proteome</keyword>
<evidence type="ECO:0000256" key="7">
    <source>
        <dbReference type="ARBA" id="ARBA00023163"/>
    </source>
</evidence>
<dbReference type="GO" id="GO:0005634">
    <property type="term" value="C:nucleus"/>
    <property type="evidence" value="ECO:0007669"/>
    <property type="project" value="UniProtKB-SubCell"/>
</dbReference>
<evidence type="ECO:0000256" key="9">
    <source>
        <dbReference type="PROSITE-ProRule" id="PRU00042"/>
    </source>
</evidence>
<feature type="domain" description="C2H2-type" evidence="10">
    <location>
        <begin position="12"/>
        <end position="39"/>
    </location>
</feature>
<dbReference type="Proteomes" id="UP000249402">
    <property type="component" value="Unassembled WGS sequence"/>
</dbReference>
<reference evidence="11 12" key="1">
    <citation type="submission" date="2018-02" db="EMBL/GenBank/DDBJ databases">
        <title>The genomes of Aspergillus section Nigri reveals drivers in fungal speciation.</title>
        <authorList>
            <consortium name="DOE Joint Genome Institute"/>
            <person name="Vesth T.C."/>
            <person name="Nybo J."/>
            <person name="Theobald S."/>
            <person name="Brandl J."/>
            <person name="Frisvad J.C."/>
            <person name="Nielsen K.F."/>
            <person name="Lyhne E.K."/>
            <person name="Kogle M.E."/>
            <person name="Kuo A."/>
            <person name="Riley R."/>
            <person name="Clum A."/>
            <person name="Nolan M."/>
            <person name="Lipzen A."/>
            <person name="Salamov A."/>
            <person name="Henrissat B."/>
            <person name="Wiebenga A."/>
            <person name="De vries R.P."/>
            <person name="Grigoriev I.V."/>
            <person name="Mortensen U.H."/>
            <person name="Andersen M.R."/>
            <person name="Baker S.E."/>
        </authorList>
    </citation>
    <scope>NUCLEOTIDE SEQUENCE [LARGE SCALE GENOMIC DNA]</scope>
    <source>
        <strain evidence="11 12">CBS 121593</strain>
    </source>
</reference>
<sequence>MPPTRDRSTKERRCPWCSQSFAKEDHLSRHIRTHTKEKPFTCSACGKAFSRYDSLLRHARNHGESHMKQPMLTRSVAQSIDCTGSDLHGIIASNLLQTPVTLNTPSGASSDRPDVPRLELSPYETNALLLMTDKARARSPISDNLTHIDTSVNEVDKILQEHSSGWTLDLAAQIPTWLVTDDFDLDALNASIHASANPPEPLSPAIDPASITQQTCEDALPPLERFEDLVRRHWFTHFEQANTGHATPDRLELTYVDERYRQKLTEHVQYRIPTDPLPSTDFLNMCIQMYFARFNPVFPVVHAPTFRPSTQNSLLLLSICSIGSLFLGSKQGASHGAQMFDTLNKATLASWEKYMTKQKAEIRSMTQASMIGQIFAYLTGRPRELLLVQTFHGTIITWARRNSMLRNHQTTDQIELEIARDPKKAWLSWVAREEQNRLVAGLSILDSEFAEIFLAEPFMRRRSWMSSICDNELWMATTVEDWCRLIRQQDSRTRRKSTPNKFREYIELERIAASIRDARTCDNWASASPPLRAALEFHYSNFQSHTSDGPDILCLKALWHTAFLTCLVDFDRLEVVVGREGYLESQRELPFVQTWADSRDGCRCALHAALILRCLESLPRGNVPPIHAPRVLYRATLVWYCYLQFSATSDQANQAPLDFPELKNAGIDCERLLAEMNDFRSVRPKPLQSSILSRCVDLLRNLGPWGLGRQLAAMWEAILYQLPQLNGGST</sequence>
<dbReference type="STRING" id="1448316.A0A395GX83"/>
<name>A0A395GX83_9EURO</name>
<keyword evidence="5" id="KW-0862">Zinc</keyword>
<evidence type="ECO:0000313" key="12">
    <source>
        <dbReference type="Proteomes" id="UP000249402"/>
    </source>
</evidence>
<keyword evidence="3" id="KW-0677">Repeat</keyword>
<gene>
    <name evidence="11" type="ORF">BO80DRAFT_476778</name>
</gene>
<dbReference type="RefSeq" id="XP_025574484.1">
    <property type="nucleotide sequence ID" value="XM_025723237.1"/>
</dbReference>
<evidence type="ECO:0000256" key="4">
    <source>
        <dbReference type="ARBA" id="ARBA00022771"/>
    </source>
</evidence>
<dbReference type="SMART" id="SM00355">
    <property type="entry name" value="ZnF_C2H2"/>
    <property type="match status" value="2"/>
</dbReference>
<evidence type="ECO:0000256" key="2">
    <source>
        <dbReference type="ARBA" id="ARBA00022723"/>
    </source>
</evidence>
<dbReference type="Gene3D" id="3.30.160.60">
    <property type="entry name" value="Classic Zinc Finger"/>
    <property type="match status" value="2"/>
</dbReference>
<keyword evidence="2" id="KW-0479">Metal-binding</keyword>
<dbReference type="GO" id="GO:0000981">
    <property type="term" value="F:DNA-binding transcription factor activity, RNA polymerase II-specific"/>
    <property type="evidence" value="ECO:0007669"/>
    <property type="project" value="InterPro"/>
</dbReference>
<dbReference type="GO" id="GO:0008270">
    <property type="term" value="F:zinc ion binding"/>
    <property type="evidence" value="ECO:0007669"/>
    <property type="project" value="UniProtKB-KW"/>
</dbReference>
<keyword evidence="7" id="KW-0804">Transcription</keyword>
<dbReference type="CDD" id="cd12148">
    <property type="entry name" value="fungal_TF_MHR"/>
    <property type="match status" value="1"/>
</dbReference>
<keyword evidence="6" id="KW-0805">Transcription regulation</keyword>
<dbReference type="FunFam" id="3.30.160.60:FF:002343">
    <property type="entry name" value="Zinc finger protein 33A"/>
    <property type="match status" value="1"/>
</dbReference>
<comment type="subcellular location">
    <subcellularLocation>
        <location evidence="1">Nucleus</location>
    </subcellularLocation>
</comment>
<dbReference type="SUPFAM" id="SSF57667">
    <property type="entry name" value="beta-beta-alpha zinc fingers"/>
    <property type="match status" value="1"/>
</dbReference>
<evidence type="ECO:0000313" key="11">
    <source>
        <dbReference type="EMBL" id="RAL00157.1"/>
    </source>
</evidence>
<dbReference type="InterPro" id="IPR036236">
    <property type="entry name" value="Znf_C2H2_sf"/>
</dbReference>
<dbReference type="GO" id="GO:0000785">
    <property type="term" value="C:chromatin"/>
    <property type="evidence" value="ECO:0007669"/>
    <property type="project" value="TreeGrafter"/>
</dbReference>
<dbReference type="PROSITE" id="PS00028">
    <property type="entry name" value="ZINC_FINGER_C2H2_1"/>
    <property type="match status" value="2"/>
</dbReference>
<organism evidence="11 12">
    <name type="scientific">Aspergillus ibericus CBS 121593</name>
    <dbReference type="NCBI Taxonomy" id="1448316"/>
    <lineage>
        <taxon>Eukaryota</taxon>
        <taxon>Fungi</taxon>
        <taxon>Dikarya</taxon>
        <taxon>Ascomycota</taxon>
        <taxon>Pezizomycotina</taxon>
        <taxon>Eurotiomycetes</taxon>
        <taxon>Eurotiomycetidae</taxon>
        <taxon>Eurotiales</taxon>
        <taxon>Aspergillaceae</taxon>
        <taxon>Aspergillus</taxon>
        <taxon>Aspergillus subgen. Circumdati</taxon>
    </lineage>
</organism>
<keyword evidence="8" id="KW-0539">Nucleus</keyword>
<dbReference type="GeneID" id="37228102"/>
<evidence type="ECO:0000259" key="10">
    <source>
        <dbReference type="PROSITE" id="PS50157"/>
    </source>
</evidence>
<evidence type="ECO:0000256" key="1">
    <source>
        <dbReference type="ARBA" id="ARBA00004123"/>
    </source>
</evidence>
<dbReference type="Pfam" id="PF00096">
    <property type="entry name" value="zf-C2H2"/>
    <property type="match status" value="2"/>
</dbReference>